<reference evidence="4" key="2">
    <citation type="submission" date="2022-01" db="EMBL/GenBank/DDBJ databases">
        <authorList>
            <person name="Hirooka S."/>
            <person name="Miyagishima S.Y."/>
        </authorList>
    </citation>
    <scope>NUCLEOTIDE SEQUENCE</scope>
    <source>
        <strain evidence="4">NBRC 102759</strain>
    </source>
</reference>
<feature type="domain" description="Fumarylacetoacetase-like C-terminal" evidence="3">
    <location>
        <begin position="46"/>
        <end position="244"/>
    </location>
</feature>
<dbReference type="PANTHER" id="PTHR11820">
    <property type="entry name" value="ACYLPYRUVASE"/>
    <property type="match status" value="1"/>
</dbReference>
<dbReference type="GO" id="GO:0046872">
    <property type="term" value="F:metal ion binding"/>
    <property type="evidence" value="ECO:0007669"/>
    <property type="project" value="UniProtKB-KW"/>
</dbReference>
<keyword evidence="2" id="KW-0479">Metal-binding</keyword>
<dbReference type="OrthoDB" id="411064at2759"/>
<gene>
    <name evidence="4" type="ORF">GpartN1_g394.t1</name>
</gene>
<dbReference type="Pfam" id="PF01557">
    <property type="entry name" value="FAA_hydrolase"/>
    <property type="match status" value="1"/>
</dbReference>
<dbReference type="Proteomes" id="UP001061958">
    <property type="component" value="Unassembled WGS sequence"/>
</dbReference>
<name>A0A9C7UMG9_9RHOD</name>
<accession>A0A9C7UMG9</accession>
<evidence type="ECO:0000313" key="5">
    <source>
        <dbReference type="Proteomes" id="UP001061958"/>
    </source>
</evidence>
<dbReference type="SUPFAM" id="SSF56529">
    <property type="entry name" value="FAH"/>
    <property type="match status" value="1"/>
</dbReference>
<dbReference type="GO" id="GO:0018773">
    <property type="term" value="F:acetylpyruvate hydrolase activity"/>
    <property type="evidence" value="ECO:0007669"/>
    <property type="project" value="TreeGrafter"/>
</dbReference>
<protein>
    <recommendedName>
        <fullName evidence="3">Fumarylacetoacetase-like C-terminal domain-containing protein</fullName>
    </recommendedName>
</protein>
<dbReference type="FunFam" id="3.90.850.10:FF:000003">
    <property type="entry name" value="Fumarylacetoacetate hydrolase domain-containing 1"/>
    <property type="match status" value="1"/>
</dbReference>
<dbReference type="InterPro" id="IPR036663">
    <property type="entry name" value="Fumarylacetoacetase_C_sf"/>
</dbReference>
<dbReference type="InterPro" id="IPR011234">
    <property type="entry name" value="Fumarylacetoacetase-like_C"/>
</dbReference>
<keyword evidence="5" id="KW-1185">Reference proteome</keyword>
<dbReference type="GO" id="GO:0005739">
    <property type="term" value="C:mitochondrion"/>
    <property type="evidence" value="ECO:0007669"/>
    <property type="project" value="TreeGrafter"/>
</dbReference>
<reference evidence="4" key="1">
    <citation type="journal article" date="2022" name="Proc. Natl. Acad. Sci. U.S.A.">
        <title>Life cycle and functional genomics of the unicellular red alga Galdieria for elucidating algal and plant evolution and industrial use.</title>
        <authorList>
            <person name="Hirooka S."/>
            <person name="Itabashi T."/>
            <person name="Ichinose T.M."/>
            <person name="Onuma R."/>
            <person name="Fujiwara T."/>
            <person name="Yamashita S."/>
            <person name="Jong L.W."/>
            <person name="Tomita R."/>
            <person name="Iwane A.H."/>
            <person name="Miyagishima S.Y."/>
        </authorList>
    </citation>
    <scope>NUCLEOTIDE SEQUENCE</scope>
    <source>
        <strain evidence="4">NBRC 102759</strain>
    </source>
</reference>
<evidence type="ECO:0000256" key="2">
    <source>
        <dbReference type="ARBA" id="ARBA00022723"/>
    </source>
</evidence>
<proteinExistence type="inferred from homology"/>
<evidence type="ECO:0000313" key="4">
    <source>
        <dbReference type="EMBL" id="GJQ08603.1"/>
    </source>
</evidence>
<dbReference type="EMBL" id="BQMJ01000003">
    <property type="protein sequence ID" value="GJQ08603.1"/>
    <property type="molecule type" value="Genomic_DNA"/>
</dbReference>
<evidence type="ECO:0000259" key="3">
    <source>
        <dbReference type="Pfam" id="PF01557"/>
    </source>
</evidence>
<organism evidence="4 5">
    <name type="scientific">Galdieria partita</name>
    <dbReference type="NCBI Taxonomy" id="83374"/>
    <lineage>
        <taxon>Eukaryota</taxon>
        <taxon>Rhodophyta</taxon>
        <taxon>Bangiophyceae</taxon>
        <taxon>Galdieriales</taxon>
        <taxon>Galdieriaceae</taxon>
        <taxon>Galdieria</taxon>
    </lineage>
</organism>
<dbReference type="PANTHER" id="PTHR11820:SF7">
    <property type="entry name" value="ACYLPYRUVASE FAHD1, MITOCHONDRIAL"/>
    <property type="match status" value="1"/>
</dbReference>
<dbReference type="Gene3D" id="3.90.850.10">
    <property type="entry name" value="Fumarylacetoacetase-like, C-terminal domain"/>
    <property type="match status" value="1"/>
</dbReference>
<comment type="similarity">
    <text evidence="1">Belongs to the FAH family.</text>
</comment>
<evidence type="ECO:0000256" key="1">
    <source>
        <dbReference type="ARBA" id="ARBA00010211"/>
    </source>
</evidence>
<sequence length="253" mass="28026">MATYVDNTWHLIQTHFSFVSLFRRLYSSKSVTTRISNMLIDKVGTKAVCVGRNYEKHAKEMGAQVTSNKGDPILFMKPTSSYIRGDHPILLPVGAQVHHEVELGVVIGKRAKLVSADEAMGYVAGYVCCIDVTARNWQAKAKSEGTPWTISKGCDTFLPMSDLIPAQKVSNPRNLDLWLKVNGEIRQSGNTKDMIFTIEELISYTSKFITLYEGDLLLTGTPEGVGPLEDNDTVEAGLGELTRIKFSCQRMSS</sequence>
<dbReference type="GO" id="GO:0019752">
    <property type="term" value="P:carboxylic acid metabolic process"/>
    <property type="evidence" value="ECO:0007669"/>
    <property type="project" value="UniProtKB-ARBA"/>
</dbReference>
<dbReference type="AlphaFoldDB" id="A0A9C7UMG9"/>
<comment type="caution">
    <text evidence="4">The sequence shown here is derived from an EMBL/GenBank/DDBJ whole genome shotgun (WGS) entry which is preliminary data.</text>
</comment>